<accession>A0A4S4LGW6</accession>
<keyword evidence="2" id="KW-1185">Reference proteome</keyword>
<evidence type="ECO:0000313" key="2">
    <source>
        <dbReference type="Proteomes" id="UP000308199"/>
    </source>
</evidence>
<comment type="caution">
    <text evidence="1">The sequence shown here is derived from an EMBL/GenBank/DDBJ whole genome shotgun (WGS) entry which is preliminary data.</text>
</comment>
<dbReference type="Proteomes" id="UP000308199">
    <property type="component" value="Unassembled WGS sequence"/>
</dbReference>
<dbReference type="AlphaFoldDB" id="A0A4S4LGW6"/>
<proteinExistence type="predicted"/>
<organism evidence="1 2">
    <name type="scientific">Phellinidium pouzarii</name>
    <dbReference type="NCBI Taxonomy" id="167371"/>
    <lineage>
        <taxon>Eukaryota</taxon>
        <taxon>Fungi</taxon>
        <taxon>Dikarya</taxon>
        <taxon>Basidiomycota</taxon>
        <taxon>Agaricomycotina</taxon>
        <taxon>Agaricomycetes</taxon>
        <taxon>Hymenochaetales</taxon>
        <taxon>Hymenochaetaceae</taxon>
        <taxon>Phellinidium</taxon>
    </lineage>
</organism>
<evidence type="ECO:0000313" key="1">
    <source>
        <dbReference type="EMBL" id="THH11109.1"/>
    </source>
</evidence>
<gene>
    <name evidence="1" type="ORF">EW145_g879</name>
</gene>
<sequence length="111" mass="12529">MPPNSDPSKLRKSVKEKARNVSWLAKMLSSTSSCKLTRDDLVDFRLQSEIADFGQIEEAAHGSVDPKLLWSHLDQLEGYVSLKESEHGEVPRIYRVSMGDSPVGRRVLQYV</sequence>
<protein>
    <submittedName>
        <fullName evidence="1">Uncharacterized protein</fullName>
    </submittedName>
</protein>
<reference evidence="1 2" key="1">
    <citation type="submission" date="2019-02" db="EMBL/GenBank/DDBJ databases">
        <title>Genome sequencing of the rare red list fungi Phellinidium pouzarii.</title>
        <authorList>
            <person name="Buettner E."/>
            <person name="Kellner H."/>
        </authorList>
    </citation>
    <scope>NUCLEOTIDE SEQUENCE [LARGE SCALE GENOMIC DNA]</scope>
    <source>
        <strain evidence="1 2">DSM 108285</strain>
    </source>
</reference>
<name>A0A4S4LGW6_9AGAM</name>
<dbReference type="EMBL" id="SGPK01000020">
    <property type="protein sequence ID" value="THH11109.1"/>
    <property type="molecule type" value="Genomic_DNA"/>
</dbReference>